<name>A0A368GDS1_ANCCA</name>
<proteinExistence type="predicted"/>
<reference evidence="1 2" key="1">
    <citation type="submission" date="2014-10" db="EMBL/GenBank/DDBJ databases">
        <title>Draft genome of the hookworm Ancylostoma caninum.</title>
        <authorList>
            <person name="Mitreva M."/>
        </authorList>
    </citation>
    <scope>NUCLEOTIDE SEQUENCE [LARGE SCALE GENOMIC DNA]</scope>
    <source>
        <strain evidence="1 2">Baltimore</strain>
    </source>
</reference>
<protein>
    <submittedName>
        <fullName evidence="1">Uncharacterized protein</fullName>
    </submittedName>
</protein>
<keyword evidence="2" id="KW-1185">Reference proteome</keyword>
<evidence type="ECO:0000313" key="2">
    <source>
        <dbReference type="Proteomes" id="UP000252519"/>
    </source>
</evidence>
<comment type="caution">
    <text evidence="1">The sequence shown here is derived from an EMBL/GenBank/DDBJ whole genome shotgun (WGS) entry which is preliminary data.</text>
</comment>
<evidence type="ECO:0000313" key="1">
    <source>
        <dbReference type="EMBL" id="RCN42521.1"/>
    </source>
</evidence>
<dbReference type="OrthoDB" id="5807896at2759"/>
<sequence length="85" mass="9913">MQKLARALSLMTVLTDTFGNRLVWEGDLHDVAKEALEFSERMAEIISSFKQIELKRSRSAREEEDDPNTLYTIETISLPRRTLNW</sequence>
<gene>
    <name evidence="1" type="ORF">ANCCAN_11493</name>
</gene>
<dbReference type="Proteomes" id="UP000252519">
    <property type="component" value="Unassembled WGS sequence"/>
</dbReference>
<organism evidence="1 2">
    <name type="scientific">Ancylostoma caninum</name>
    <name type="common">Dog hookworm</name>
    <dbReference type="NCBI Taxonomy" id="29170"/>
    <lineage>
        <taxon>Eukaryota</taxon>
        <taxon>Metazoa</taxon>
        <taxon>Ecdysozoa</taxon>
        <taxon>Nematoda</taxon>
        <taxon>Chromadorea</taxon>
        <taxon>Rhabditida</taxon>
        <taxon>Rhabditina</taxon>
        <taxon>Rhabditomorpha</taxon>
        <taxon>Strongyloidea</taxon>
        <taxon>Ancylostomatidae</taxon>
        <taxon>Ancylostomatinae</taxon>
        <taxon>Ancylostoma</taxon>
    </lineage>
</organism>
<accession>A0A368GDS1</accession>
<dbReference type="EMBL" id="JOJR01000190">
    <property type="protein sequence ID" value="RCN42521.1"/>
    <property type="molecule type" value="Genomic_DNA"/>
</dbReference>
<dbReference type="AlphaFoldDB" id="A0A368GDS1"/>